<accession>A0ABV6NH35</accession>
<dbReference type="EMBL" id="JBHLTR010000017">
    <property type="protein sequence ID" value="MFC0560080.1"/>
    <property type="molecule type" value="Genomic_DNA"/>
</dbReference>
<organism evidence="1 2">
    <name type="scientific">Halalkalibacter alkalisediminis</name>
    <dbReference type="NCBI Taxonomy" id="935616"/>
    <lineage>
        <taxon>Bacteria</taxon>
        <taxon>Bacillati</taxon>
        <taxon>Bacillota</taxon>
        <taxon>Bacilli</taxon>
        <taxon>Bacillales</taxon>
        <taxon>Bacillaceae</taxon>
        <taxon>Halalkalibacter</taxon>
    </lineage>
</organism>
<gene>
    <name evidence="1" type="ORF">ACFFH4_13590</name>
</gene>
<dbReference type="RefSeq" id="WP_273840513.1">
    <property type="nucleotide sequence ID" value="NZ_JAQQWT010000002.1"/>
</dbReference>
<reference evidence="1 2" key="1">
    <citation type="submission" date="2024-09" db="EMBL/GenBank/DDBJ databases">
        <authorList>
            <person name="Sun Q."/>
            <person name="Mori K."/>
        </authorList>
    </citation>
    <scope>NUCLEOTIDE SEQUENCE [LARGE SCALE GENOMIC DNA]</scope>
    <source>
        <strain evidence="1 2">NCAIM B.02301</strain>
    </source>
</reference>
<proteinExistence type="predicted"/>
<protein>
    <submittedName>
        <fullName evidence="1">Paeninodin family lasso peptide</fullName>
    </submittedName>
</protein>
<dbReference type="InterPro" id="IPR049825">
    <property type="entry name" value="Lasso_PadeA-like"/>
</dbReference>
<evidence type="ECO:0000313" key="1">
    <source>
        <dbReference type="EMBL" id="MFC0560080.1"/>
    </source>
</evidence>
<name>A0ABV6NH35_9BACI</name>
<keyword evidence="2" id="KW-1185">Reference proteome</keyword>
<evidence type="ECO:0000313" key="2">
    <source>
        <dbReference type="Proteomes" id="UP001589833"/>
    </source>
</evidence>
<dbReference type="Proteomes" id="UP001589833">
    <property type="component" value="Unassembled WGS sequence"/>
</dbReference>
<comment type="caution">
    <text evidence="1">The sequence shown here is derived from an EMBL/GenBank/DDBJ whole genome shotgun (WGS) entry which is preliminary data.</text>
</comment>
<sequence>MKQTWKKPVLEELKVNMTMASTVNGPYTDEAYVPGERVDASAPAYNRFTS</sequence>
<dbReference type="NCBIfam" id="NF033524">
    <property type="entry name" value="lasso_PadeA_fam"/>
    <property type="match status" value="1"/>
</dbReference>